<evidence type="ECO:0000256" key="1">
    <source>
        <dbReference type="ARBA" id="ARBA00022741"/>
    </source>
</evidence>
<keyword evidence="1" id="KW-0547">Nucleotide-binding</keyword>
<feature type="domain" description="ABC transporter" evidence="4">
    <location>
        <begin position="37"/>
        <end position="269"/>
    </location>
</feature>
<dbReference type="PANTHER" id="PTHR42794">
    <property type="entry name" value="HEMIN IMPORT ATP-BINDING PROTEIN HMUV"/>
    <property type="match status" value="1"/>
</dbReference>
<dbReference type="Proteomes" id="UP000276899">
    <property type="component" value="Chromosome"/>
</dbReference>
<feature type="region of interest" description="Disordered" evidence="3">
    <location>
        <begin position="1"/>
        <end position="23"/>
    </location>
</feature>
<dbReference type="SUPFAM" id="SSF52540">
    <property type="entry name" value="P-loop containing nucleoside triphosphate hydrolases"/>
    <property type="match status" value="1"/>
</dbReference>
<dbReference type="GO" id="GO:0016887">
    <property type="term" value="F:ATP hydrolysis activity"/>
    <property type="evidence" value="ECO:0007669"/>
    <property type="project" value="InterPro"/>
</dbReference>
<dbReference type="InterPro" id="IPR003593">
    <property type="entry name" value="AAA+_ATPase"/>
</dbReference>
<evidence type="ECO:0000259" key="4">
    <source>
        <dbReference type="PROSITE" id="PS50893"/>
    </source>
</evidence>
<evidence type="ECO:0000256" key="3">
    <source>
        <dbReference type="SAM" id="MobiDB-lite"/>
    </source>
</evidence>
<dbReference type="GO" id="GO:0005524">
    <property type="term" value="F:ATP binding"/>
    <property type="evidence" value="ECO:0007669"/>
    <property type="project" value="UniProtKB-KW"/>
</dbReference>
<name>A0A448KE03_9ACTO</name>
<accession>A0A448KE03</accession>
<keyword evidence="5" id="KW-0378">Hydrolase</keyword>
<dbReference type="Gene3D" id="3.40.50.300">
    <property type="entry name" value="P-loop containing nucleotide triphosphate hydrolases"/>
    <property type="match status" value="1"/>
</dbReference>
<sequence>MKPDADGTSLAPPSSHGRGDCPKTAALARAGSRASALEADDVHLTHRHADALAGVSLRVESGETVAVVGPNGSGKTSLLRILAGITHPTRGQALLEGRDLRSIRDRERALLVACMAQEEHTDLPFTAREVLLLAHTATMSDWRPYRAHDHRAVEDLADSWDLGGLLDRSLQQMSGGERRRVFLARTFAQGTRTVILDEPTNHLDLRYQHDLLERLSASSRTTVVALHDLDLAAAYCDRIVLMDAGRVVADGPPGQVLTAAAIEAVYGVTARRADLDGRVRILIGR</sequence>
<proteinExistence type="predicted"/>
<evidence type="ECO:0000256" key="2">
    <source>
        <dbReference type="ARBA" id="ARBA00022840"/>
    </source>
</evidence>
<organism evidence="5 6">
    <name type="scientific">Actinomyces slackii</name>
    <dbReference type="NCBI Taxonomy" id="52774"/>
    <lineage>
        <taxon>Bacteria</taxon>
        <taxon>Bacillati</taxon>
        <taxon>Actinomycetota</taxon>
        <taxon>Actinomycetes</taxon>
        <taxon>Actinomycetales</taxon>
        <taxon>Actinomycetaceae</taxon>
        <taxon>Actinomyces</taxon>
    </lineage>
</organism>
<evidence type="ECO:0000313" key="5">
    <source>
        <dbReference type="EMBL" id="VEG75151.1"/>
    </source>
</evidence>
<dbReference type="InterPro" id="IPR003439">
    <property type="entry name" value="ABC_transporter-like_ATP-bd"/>
</dbReference>
<dbReference type="EC" id="3.6.3.-" evidence="5"/>
<dbReference type="InterPro" id="IPR027417">
    <property type="entry name" value="P-loop_NTPase"/>
</dbReference>
<keyword evidence="6" id="KW-1185">Reference proteome</keyword>
<dbReference type="SMART" id="SM00382">
    <property type="entry name" value="AAA"/>
    <property type="match status" value="1"/>
</dbReference>
<dbReference type="Pfam" id="PF00005">
    <property type="entry name" value="ABC_tran"/>
    <property type="match status" value="1"/>
</dbReference>
<dbReference type="STRING" id="1278298.GCA_000428685_02243"/>
<dbReference type="PROSITE" id="PS50893">
    <property type="entry name" value="ABC_TRANSPORTER_2"/>
    <property type="match status" value="1"/>
</dbReference>
<dbReference type="AlphaFoldDB" id="A0A448KE03"/>
<gene>
    <name evidence="5" type="primary">hmuV</name>
    <name evidence="5" type="ORF">NCTC11923_01805</name>
</gene>
<dbReference type="RefSeq" id="WP_051281266.1">
    <property type="nucleotide sequence ID" value="NZ_CBCRWE010000022.1"/>
</dbReference>
<reference evidence="5 6" key="1">
    <citation type="submission" date="2018-12" db="EMBL/GenBank/DDBJ databases">
        <authorList>
            <consortium name="Pathogen Informatics"/>
        </authorList>
    </citation>
    <scope>NUCLEOTIDE SEQUENCE [LARGE SCALE GENOMIC DNA]</scope>
    <source>
        <strain evidence="5 6">NCTC11923</strain>
    </source>
</reference>
<dbReference type="PROSITE" id="PS00211">
    <property type="entry name" value="ABC_TRANSPORTER_1"/>
    <property type="match status" value="1"/>
</dbReference>
<keyword evidence="2 5" id="KW-0067">ATP-binding</keyword>
<dbReference type="CDD" id="cd03214">
    <property type="entry name" value="ABC_Iron-Siderophores_B12_Hemin"/>
    <property type="match status" value="1"/>
</dbReference>
<dbReference type="InterPro" id="IPR017871">
    <property type="entry name" value="ABC_transporter-like_CS"/>
</dbReference>
<dbReference type="KEGG" id="asla:NCTC11923_01805"/>
<evidence type="ECO:0000313" key="6">
    <source>
        <dbReference type="Proteomes" id="UP000276899"/>
    </source>
</evidence>
<dbReference type="PANTHER" id="PTHR42794:SF2">
    <property type="entry name" value="ABC TRANSPORTER ATP-BINDING PROTEIN"/>
    <property type="match status" value="1"/>
</dbReference>
<dbReference type="EMBL" id="LR134363">
    <property type="protein sequence ID" value="VEG75151.1"/>
    <property type="molecule type" value="Genomic_DNA"/>
</dbReference>
<protein>
    <submittedName>
        <fullName evidence="5">Hemin import ATP-binding protein HmuV</fullName>
        <ecNumber evidence="5">3.6.3.-</ecNumber>
    </submittedName>
</protein>